<keyword evidence="3" id="KW-1185">Reference proteome</keyword>
<organism evidence="2 3">
    <name type="scientific">Stephania cephalantha</name>
    <dbReference type="NCBI Taxonomy" id="152367"/>
    <lineage>
        <taxon>Eukaryota</taxon>
        <taxon>Viridiplantae</taxon>
        <taxon>Streptophyta</taxon>
        <taxon>Embryophyta</taxon>
        <taxon>Tracheophyta</taxon>
        <taxon>Spermatophyta</taxon>
        <taxon>Magnoliopsida</taxon>
        <taxon>Ranunculales</taxon>
        <taxon>Menispermaceae</taxon>
        <taxon>Menispermoideae</taxon>
        <taxon>Cissampelideae</taxon>
        <taxon>Stephania</taxon>
    </lineage>
</organism>
<feature type="compositionally biased region" description="Basic and acidic residues" evidence="1">
    <location>
        <begin position="90"/>
        <end position="104"/>
    </location>
</feature>
<dbReference type="Proteomes" id="UP001419268">
    <property type="component" value="Unassembled WGS sequence"/>
</dbReference>
<evidence type="ECO:0000256" key="1">
    <source>
        <dbReference type="SAM" id="MobiDB-lite"/>
    </source>
</evidence>
<protein>
    <submittedName>
        <fullName evidence="2">Uncharacterized protein</fullName>
    </submittedName>
</protein>
<dbReference type="EMBL" id="JBBNAG010000005">
    <property type="protein sequence ID" value="KAK9132425.1"/>
    <property type="molecule type" value="Genomic_DNA"/>
</dbReference>
<dbReference type="AlphaFoldDB" id="A0AAP0JF59"/>
<accession>A0AAP0JF59</accession>
<proteinExistence type="predicted"/>
<feature type="region of interest" description="Disordered" evidence="1">
    <location>
        <begin position="90"/>
        <end position="112"/>
    </location>
</feature>
<evidence type="ECO:0000313" key="3">
    <source>
        <dbReference type="Proteomes" id="UP001419268"/>
    </source>
</evidence>
<gene>
    <name evidence="2" type="ORF">Scep_011953</name>
</gene>
<reference evidence="2 3" key="1">
    <citation type="submission" date="2024-01" db="EMBL/GenBank/DDBJ databases">
        <title>Genome assemblies of Stephania.</title>
        <authorList>
            <person name="Yang L."/>
        </authorList>
    </citation>
    <scope>NUCLEOTIDE SEQUENCE [LARGE SCALE GENOMIC DNA]</scope>
    <source>
        <strain evidence="2">JXDWG</strain>
        <tissue evidence="2">Leaf</tissue>
    </source>
</reference>
<evidence type="ECO:0000313" key="2">
    <source>
        <dbReference type="EMBL" id="KAK9132425.1"/>
    </source>
</evidence>
<comment type="caution">
    <text evidence="2">The sequence shown here is derived from an EMBL/GenBank/DDBJ whole genome shotgun (WGS) entry which is preliminary data.</text>
</comment>
<sequence length="112" mass="13292">MVKTMKKKFMTQRQVEGEIVMSYRDKYGYFIQFTRDLVTNDANDAFYFGDGLRWDITRSIVSTSARSLQETYEWALSYGTYELGREEDGCAELPKRGDDYEQRGQRGKRQRR</sequence>
<name>A0AAP0JF59_9MAGN</name>